<gene>
    <name evidence="13 15" type="primary">cysS</name>
    <name evidence="15" type="ORF">ACFQHW_00635</name>
</gene>
<feature type="binding site" evidence="13">
    <location>
        <position position="28"/>
    </location>
    <ligand>
        <name>Zn(2+)</name>
        <dbReference type="ChEBI" id="CHEBI:29105"/>
    </ligand>
</feature>
<dbReference type="PRINTS" id="PR00983">
    <property type="entry name" value="TRNASYNTHCYS"/>
</dbReference>
<feature type="binding site" evidence="13">
    <location>
        <position position="212"/>
    </location>
    <ligand>
        <name>Zn(2+)</name>
        <dbReference type="ChEBI" id="CHEBI:29105"/>
    </ligand>
</feature>
<dbReference type="PANTHER" id="PTHR10890:SF3">
    <property type="entry name" value="CYSTEINE--TRNA LIGASE, CYTOPLASMIC"/>
    <property type="match status" value="1"/>
</dbReference>
<keyword evidence="7 13" id="KW-0547">Nucleotide-binding</keyword>
<dbReference type="CDD" id="cd00672">
    <property type="entry name" value="CysRS_core"/>
    <property type="match status" value="1"/>
</dbReference>
<comment type="subunit">
    <text evidence="3 13">Monomer.</text>
</comment>
<evidence type="ECO:0000256" key="13">
    <source>
        <dbReference type="HAMAP-Rule" id="MF_00041"/>
    </source>
</evidence>
<comment type="subcellular location">
    <subcellularLocation>
        <location evidence="1 13">Cytoplasm</location>
    </subcellularLocation>
</comment>
<keyword evidence="8 13" id="KW-0862">Zinc</keyword>
<feature type="short sequence motif" description="'KMSKS' region" evidence="13">
    <location>
        <begin position="271"/>
        <end position="275"/>
    </location>
</feature>
<dbReference type="SUPFAM" id="SSF47323">
    <property type="entry name" value="Anticodon-binding domain of a subclass of class I aminoacyl-tRNA synthetases"/>
    <property type="match status" value="1"/>
</dbReference>
<keyword evidence="6 13" id="KW-0479">Metal-binding</keyword>
<evidence type="ECO:0000256" key="9">
    <source>
        <dbReference type="ARBA" id="ARBA00022840"/>
    </source>
</evidence>
<evidence type="ECO:0000256" key="2">
    <source>
        <dbReference type="ARBA" id="ARBA00005594"/>
    </source>
</evidence>
<dbReference type="InterPro" id="IPR015273">
    <property type="entry name" value="Cys-tRNA-synt_Ia_DALR"/>
</dbReference>
<sequence length="468" mass="52001">MLKIYNTLSREKEIFRPLTPGRVKMYVCGPTVYNYIHIGNARSAVAFDTMRRYLEFSGYQVDYISNFTDIGEKLARTAVSEQTTVAAVAAKYIAAFNEDTAALNIEPATYHPRATENISGIIALVSDLIAKNLAYEVAGDVYFRAQQFPNYGQLSHQPLSELEVGASQRTNDAETARKEDPIDFALWKAAKPGEVAWESPWGAGSPGWHVECSVMAIKYLGATIDIHGGGEDLEFPHHENEIAQSESYTGQKFANYWVHNGFVTVGTDDEKMSKSLGNFVTARAALADFDHQAVRFFMAGTHYRRPLRYTEAGLEDALNEIQRFKVARANLLYRRKDATSGSTAPILSAIAEFRQNFIAAMDDDFNVQNGLAVVHEFIRSANKYAAAPAVKLDDLMAYVGQLDEFLAVFGVDLSQTEGVDSEVADLIVARNAARAAKDYATSDRIRDELAARQIILEDTAQGTRWRRQ</sequence>
<dbReference type="Pfam" id="PF01406">
    <property type="entry name" value="tRNA-synt_1e"/>
    <property type="match status" value="1"/>
</dbReference>
<evidence type="ECO:0000256" key="8">
    <source>
        <dbReference type="ARBA" id="ARBA00022833"/>
    </source>
</evidence>
<evidence type="ECO:0000256" key="10">
    <source>
        <dbReference type="ARBA" id="ARBA00022917"/>
    </source>
</evidence>
<dbReference type="InterPro" id="IPR032678">
    <property type="entry name" value="tRNA-synt_1_cat_dom"/>
</dbReference>
<evidence type="ECO:0000256" key="12">
    <source>
        <dbReference type="ARBA" id="ARBA00047398"/>
    </source>
</evidence>
<comment type="similarity">
    <text evidence="2 13">Belongs to the class-I aminoacyl-tRNA synthetase family.</text>
</comment>
<feature type="domain" description="Cysteinyl-tRNA synthetase class Ia DALR" evidence="14">
    <location>
        <begin position="356"/>
        <end position="420"/>
    </location>
</feature>
<evidence type="ECO:0000256" key="5">
    <source>
        <dbReference type="ARBA" id="ARBA00022598"/>
    </source>
</evidence>
<dbReference type="Pfam" id="PF23493">
    <property type="entry name" value="CysS_C"/>
    <property type="match status" value="1"/>
</dbReference>
<dbReference type="EC" id="6.1.1.16" evidence="13"/>
<dbReference type="InterPro" id="IPR009080">
    <property type="entry name" value="tRNAsynth_Ia_anticodon-bd"/>
</dbReference>
<dbReference type="Gene3D" id="1.20.120.1910">
    <property type="entry name" value="Cysteine-tRNA ligase, C-terminal anti-codon recognition domain"/>
    <property type="match status" value="1"/>
</dbReference>
<dbReference type="Gene3D" id="3.40.50.620">
    <property type="entry name" value="HUPs"/>
    <property type="match status" value="1"/>
</dbReference>
<feature type="binding site" evidence="13">
    <location>
        <position position="241"/>
    </location>
    <ligand>
        <name>Zn(2+)</name>
        <dbReference type="ChEBI" id="CHEBI:29105"/>
    </ligand>
</feature>
<comment type="catalytic activity">
    <reaction evidence="12 13">
        <text>tRNA(Cys) + L-cysteine + ATP = L-cysteinyl-tRNA(Cys) + AMP + diphosphate</text>
        <dbReference type="Rhea" id="RHEA:17773"/>
        <dbReference type="Rhea" id="RHEA-COMP:9661"/>
        <dbReference type="Rhea" id="RHEA-COMP:9679"/>
        <dbReference type="ChEBI" id="CHEBI:30616"/>
        <dbReference type="ChEBI" id="CHEBI:33019"/>
        <dbReference type="ChEBI" id="CHEBI:35235"/>
        <dbReference type="ChEBI" id="CHEBI:78442"/>
        <dbReference type="ChEBI" id="CHEBI:78517"/>
        <dbReference type="ChEBI" id="CHEBI:456215"/>
        <dbReference type="EC" id="6.1.1.16"/>
    </reaction>
</comment>
<dbReference type="InterPro" id="IPR014729">
    <property type="entry name" value="Rossmann-like_a/b/a_fold"/>
</dbReference>
<feature type="binding site" evidence="13">
    <location>
        <position position="274"/>
    </location>
    <ligand>
        <name>ATP</name>
        <dbReference type="ChEBI" id="CHEBI:30616"/>
    </ligand>
</feature>
<evidence type="ECO:0000256" key="4">
    <source>
        <dbReference type="ARBA" id="ARBA00022490"/>
    </source>
</evidence>
<dbReference type="SMART" id="SM00840">
    <property type="entry name" value="DALR_2"/>
    <property type="match status" value="1"/>
</dbReference>
<dbReference type="InterPro" id="IPR024909">
    <property type="entry name" value="Cys-tRNA/MSH_ligase"/>
</dbReference>
<dbReference type="Pfam" id="PF09190">
    <property type="entry name" value="DALR_2"/>
    <property type="match status" value="1"/>
</dbReference>
<evidence type="ECO:0000256" key="7">
    <source>
        <dbReference type="ARBA" id="ARBA00022741"/>
    </source>
</evidence>
<organism evidence="15 16">
    <name type="scientific">Lapidilactobacillus achengensis</name>
    <dbReference type="NCBI Taxonomy" id="2486000"/>
    <lineage>
        <taxon>Bacteria</taxon>
        <taxon>Bacillati</taxon>
        <taxon>Bacillota</taxon>
        <taxon>Bacilli</taxon>
        <taxon>Lactobacillales</taxon>
        <taxon>Lactobacillaceae</taxon>
        <taxon>Lapidilactobacillus</taxon>
    </lineage>
</organism>
<keyword evidence="5 13" id="KW-0436">Ligase</keyword>
<evidence type="ECO:0000256" key="1">
    <source>
        <dbReference type="ARBA" id="ARBA00004496"/>
    </source>
</evidence>
<dbReference type="SUPFAM" id="SSF52374">
    <property type="entry name" value="Nucleotidylyl transferase"/>
    <property type="match status" value="1"/>
</dbReference>
<feature type="binding site" evidence="13">
    <location>
        <position position="237"/>
    </location>
    <ligand>
        <name>Zn(2+)</name>
        <dbReference type="ChEBI" id="CHEBI:29105"/>
    </ligand>
</feature>
<accession>A0ABW1ULK0</accession>
<dbReference type="GO" id="GO:0004817">
    <property type="term" value="F:cysteine-tRNA ligase activity"/>
    <property type="evidence" value="ECO:0007669"/>
    <property type="project" value="UniProtKB-EC"/>
</dbReference>
<keyword evidence="9 13" id="KW-0067">ATP-binding</keyword>
<dbReference type="PANTHER" id="PTHR10890">
    <property type="entry name" value="CYSTEINYL-TRNA SYNTHETASE"/>
    <property type="match status" value="1"/>
</dbReference>
<evidence type="ECO:0000313" key="15">
    <source>
        <dbReference type="EMBL" id="MFC6314076.1"/>
    </source>
</evidence>
<dbReference type="InterPro" id="IPR056411">
    <property type="entry name" value="CysS_C"/>
</dbReference>
<keyword evidence="10 13" id="KW-0648">Protein biosynthesis</keyword>
<name>A0ABW1ULK0_9LACO</name>
<dbReference type="Proteomes" id="UP001596310">
    <property type="component" value="Unassembled WGS sequence"/>
</dbReference>
<dbReference type="EMBL" id="JBHSSM010000004">
    <property type="protein sequence ID" value="MFC6314076.1"/>
    <property type="molecule type" value="Genomic_DNA"/>
</dbReference>
<keyword evidence="11 13" id="KW-0030">Aminoacyl-tRNA synthetase</keyword>
<evidence type="ECO:0000259" key="14">
    <source>
        <dbReference type="SMART" id="SM00840"/>
    </source>
</evidence>
<proteinExistence type="inferred from homology"/>
<keyword evidence="4 13" id="KW-0963">Cytoplasm</keyword>
<feature type="short sequence motif" description="'HIGH' region" evidence="13">
    <location>
        <begin position="30"/>
        <end position="40"/>
    </location>
</feature>
<dbReference type="HAMAP" id="MF_00041">
    <property type="entry name" value="Cys_tRNA_synth"/>
    <property type="match status" value="1"/>
</dbReference>
<protein>
    <recommendedName>
        <fullName evidence="13">Cysteine--tRNA ligase</fullName>
        <ecNumber evidence="13">6.1.1.16</ecNumber>
    </recommendedName>
    <alternativeName>
        <fullName evidence="13">Cysteinyl-tRNA synthetase</fullName>
        <shortName evidence="13">CysRS</shortName>
    </alternativeName>
</protein>
<keyword evidence="16" id="KW-1185">Reference proteome</keyword>
<comment type="cofactor">
    <cofactor evidence="13">
        <name>Zn(2+)</name>
        <dbReference type="ChEBI" id="CHEBI:29105"/>
    </cofactor>
    <text evidence="13">Binds 1 zinc ion per subunit.</text>
</comment>
<reference evidence="16" key="1">
    <citation type="journal article" date="2019" name="Int. J. Syst. Evol. Microbiol.">
        <title>The Global Catalogue of Microorganisms (GCM) 10K type strain sequencing project: providing services to taxonomists for standard genome sequencing and annotation.</title>
        <authorList>
            <consortium name="The Broad Institute Genomics Platform"/>
            <consortium name="The Broad Institute Genome Sequencing Center for Infectious Disease"/>
            <person name="Wu L."/>
            <person name="Ma J."/>
        </authorList>
    </citation>
    <scope>NUCLEOTIDE SEQUENCE [LARGE SCALE GENOMIC DNA]</scope>
    <source>
        <strain evidence="16">CCM 8897</strain>
    </source>
</reference>
<evidence type="ECO:0000313" key="16">
    <source>
        <dbReference type="Proteomes" id="UP001596310"/>
    </source>
</evidence>
<evidence type="ECO:0000256" key="11">
    <source>
        <dbReference type="ARBA" id="ARBA00023146"/>
    </source>
</evidence>
<comment type="caution">
    <text evidence="15">The sequence shown here is derived from an EMBL/GenBank/DDBJ whole genome shotgun (WGS) entry which is preliminary data.</text>
</comment>
<dbReference type="RefSeq" id="WP_125598891.1">
    <property type="nucleotide sequence ID" value="NZ_JBHSSM010000004.1"/>
</dbReference>
<evidence type="ECO:0000256" key="6">
    <source>
        <dbReference type="ARBA" id="ARBA00022723"/>
    </source>
</evidence>
<dbReference type="NCBIfam" id="TIGR00435">
    <property type="entry name" value="cysS"/>
    <property type="match status" value="1"/>
</dbReference>
<evidence type="ECO:0000256" key="3">
    <source>
        <dbReference type="ARBA" id="ARBA00011245"/>
    </source>
</evidence>
<dbReference type="InterPro" id="IPR015803">
    <property type="entry name" value="Cys-tRNA-ligase"/>
</dbReference>